<feature type="region of interest" description="Disordered" evidence="1">
    <location>
        <begin position="1"/>
        <end position="51"/>
    </location>
</feature>
<keyword evidence="3" id="KW-1185">Reference proteome</keyword>
<gene>
    <name evidence="2" type="ORF">EPI10_010934</name>
</gene>
<dbReference type="AlphaFoldDB" id="A0A5B6W6U3"/>
<evidence type="ECO:0000256" key="1">
    <source>
        <dbReference type="SAM" id="MobiDB-lite"/>
    </source>
</evidence>
<dbReference type="Proteomes" id="UP000325315">
    <property type="component" value="Unassembled WGS sequence"/>
</dbReference>
<reference evidence="3" key="1">
    <citation type="journal article" date="2019" name="Plant Biotechnol. J.">
        <title>Genome sequencing of the Australian wild diploid species Gossypium australe highlights disease resistance and delayed gland morphogenesis.</title>
        <authorList>
            <person name="Cai Y."/>
            <person name="Cai X."/>
            <person name="Wang Q."/>
            <person name="Wang P."/>
            <person name="Zhang Y."/>
            <person name="Cai C."/>
            <person name="Xu Y."/>
            <person name="Wang K."/>
            <person name="Zhou Z."/>
            <person name="Wang C."/>
            <person name="Geng S."/>
            <person name="Li B."/>
            <person name="Dong Q."/>
            <person name="Hou Y."/>
            <person name="Wang H."/>
            <person name="Ai P."/>
            <person name="Liu Z."/>
            <person name="Yi F."/>
            <person name="Sun M."/>
            <person name="An G."/>
            <person name="Cheng J."/>
            <person name="Zhang Y."/>
            <person name="Shi Q."/>
            <person name="Xie Y."/>
            <person name="Shi X."/>
            <person name="Chang Y."/>
            <person name="Huang F."/>
            <person name="Chen Y."/>
            <person name="Hong S."/>
            <person name="Mi L."/>
            <person name="Sun Q."/>
            <person name="Zhang L."/>
            <person name="Zhou B."/>
            <person name="Peng R."/>
            <person name="Zhang X."/>
            <person name="Liu F."/>
        </authorList>
    </citation>
    <scope>NUCLEOTIDE SEQUENCE [LARGE SCALE GENOMIC DNA]</scope>
    <source>
        <strain evidence="3">cv. PA1801</strain>
    </source>
</reference>
<dbReference type="OrthoDB" id="2272416at2759"/>
<name>A0A5B6W6U3_9ROSI</name>
<sequence>MSTRGCGRGHSRRGRGRGQGARVGSEASVHMPEMDVPASPVTETGSHDRMGGDDALSQAVLRVLERIARASTGSVTRGSISERLRSNGAEGGRTVAAYEVEFLRLSWYTRGIVSTEYERCMRFEDGLRDEFRVKNLERQNREKDRGKNKRDFGFSGPARGFHKRPRFEGPARVGVPATTGRLQPCVDCGKFHSGEC</sequence>
<feature type="region of interest" description="Disordered" evidence="1">
    <location>
        <begin position="138"/>
        <end position="174"/>
    </location>
</feature>
<accession>A0A5B6W6U3</accession>
<dbReference type="GO" id="GO:0016740">
    <property type="term" value="F:transferase activity"/>
    <property type="evidence" value="ECO:0007669"/>
    <property type="project" value="UniProtKB-KW"/>
</dbReference>
<proteinExistence type="predicted"/>
<evidence type="ECO:0000313" key="2">
    <source>
        <dbReference type="EMBL" id="KAA3477013.1"/>
    </source>
</evidence>
<dbReference type="EMBL" id="SMMG02000004">
    <property type="protein sequence ID" value="KAA3477013.1"/>
    <property type="molecule type" value="Genomic_DNA"/>
</dbReference>
<evidence type="ECO:0000313" key="3">
    <source>
        <dbReference type="Proteomes" id="UP000325315"/>
    </source>
</evidence>
<organism evidence="2 3">
    <name type="scientific">Gossypium australe</name>
    <dbReference type="NCBI Taxonomy" id="47621"/>
    <lineage>
        <taxon>Eukaryota</taxon>
        <taxon>Viridiplantae</taxon>
        <taxon>Streptophyta</taxon>
        <taxon>Embryophyta</taxon>
        <taxon>Tracheophyta</taxon>
        <taxon>Spermatophyta</taxon>
        <taxon>Magnoliopsida</taxon>
        <taxon>eudicotyledons</taxon>
        <taxon>Gunneridae</taxon>
        <taxon>Pentapetalae</taxon>
        <taxon>rosids</taxon>
        <taxon>malvids</taxon>
        <taxon>Malvales</taxon>
        <taxon>Malvaceae</taxon>
        <taxon>Malvoideae</taxon>
        <taxon>Gossypium</taxon>
    </lineage>
</organism>
<keyword evidence="2" id="KW-0808">Transferase</keyword>
<protein>
    <submittedName>
        <fullName evidence="2">Acetyl-coenzyme A carboxylase carboxyl transferase subunit alpha, chloroplastic-like</fullName>
    </submittedName>
</protein>
<feature type="compositionally biased region" description="Basic and acidic residues" evidence="1">
    <location>
        <begin position="138"/>
        <end position="152"/>
    </location>
</feature>
<feature type="compositionally biased region" description="Basic residues" evidence="1">
    <location>
        <begin position="7"/>
        <end position="16"/>
    </location>
</feature>
<comment type="caution">
    <text evidence="2">The sequence shown here is derived from an EMBL/GenBank/DDBJ whole genome shotgun (WGS) entry which is preliminary data.</text>
</comment>